<evidence type="ECO:0000256" key="6">
    <source>
        <dbReference type="ARBA" id="ARBA00022763"/>
    </source>
</evidence>
<evidence type="ECO:0000256" key="12">
    <source>
        <dbReference type="ARBA" id="ARBA00023172"/>
    </source>
</evidence>
<keyword evidence="14" id="KW-0413">Isomerase</keyword>
<dbReference type="InterPro" id="IPR044876">
    <property type="entry name" value="HRDC_dom_sf"/>
</dbReference>
<evidence type="ECO:0000259" key="19">
    <source>
        <dbReference type="PROSITE" id="PS51194"/>
    </source>
</evidence>
<evidence type="ECO:0000256" key="5">
    <source>
        <dbReference type="ARBA" id="ARBA00022741"/>
    </source>
</evidence>
<dbReference type="SUPFAM" id="SSF46785">
    <property type="entry name" value="Winged helix' DNA-binding domain"/>
    <property type="match status" value="1"/>
</dbReference>
<dbReference type="SUPFAM" id="SSF47819">
    <property type="entry name" value="HRDC-like"/>
    <property type="match status" value="1"/>
</dbReference>
<dbReference type="RefSeq" id="WP_343790210.1">
    <property type="nucleotide sequence ID" value="NZ_BAAAFH010000022.1"/>
</dbReference>
<dbReference type="NCBIfam" id="TIGR00614">
    <property type="entry name" value="recQ_fam"/>
    <property type="match status" value="1"/>
</dbReference>
<feature type="domain" description="HRDC" evidence="17">
    <location>
        <begin position="522"/>
        <end position="602"/>
    </location>
</feature>
<evidence type="ECO:0000256" key="2">
    <source>
        <dbReference type="ARBA" id="ARBA00001947"/>
    </source>
</evidence>
<dbReference type="InterPro" id="IPR014001">
    <property type="entry name" value="Helicase_ATP-bd"/>
</dbReference>
<sequence>MESARKQLKTIFGYSTFRPQQEEIIRTTLEKEDTIVLMPTGGGKSICYQIPALVFDGTTLVISPLISLMKDQVEGLRSNGVEAAFFNSSQPESERAEVIQQAKSGTYKLLYMAPETVFPALDSWLSMVPVSMVAIDEAHCVSMWGHDFRPEYTQLHLLRNYWKDIPFSALTATADKATRKEIENKLGLKNPHVFLSSFDRPNISLEVRGNIPKKKKQEEILDFLEEHEGQSGIIYCLSRKETEDINNFLLQNGIPSSHYHAGLSNTERSRIQEDFIHDRTPVITATIAFGMGIDKSNVRWVIHNNLPKNLEGYYQEIGRAGRDGLASKAVLYYTMRDVKLLADFARDSSQKEVLTEKLNRMLHYAESQTCRRKTLLSYFSENLEENCGNCDVCLNPPSFIDGKVIAQKALSGIKRTHEQIGLHLLIQLLRGAKTADIYTNGYQNLKTYGAGRDLSNEEWLFYLIQLLNQGAIEIAYDENFHLKTTPFGDKILFEGQDFLLAKFSGSSKKRTETKTPSSSKSASPEEELFQKLRQLRRIISKEEEVPAYIIFSDAALKEMASQRPVTKNDFLDIPGVGHQKMMNYGDEFITVIREFEKTIKPEVSTYEKTYELYKEGLLPEEIATIRKLNKETVYSHLAKLYLEGTQVDLLRYVETSLVDRVREFYERTKDSVSLKPYFEHFNGEIPYYQIRLALSLLEKESAEL</sequence>
<evidence type="ECO:0000313" key="21">
    <source>
        <dbReference type="Proteomes" id="UP001501126"/>
    </source>
</evidence>
<comment type="caution">
    <text evidence="20">The sequence shown here is derived from an EMBL/GenBank/DDBJ whole genome shotgun (WGS) entry which is preliminary data.</text>
</comment>
<evidence type="ECO:0000259" key="17">
    <source>
        <dbReference type="PROSITE" id="PS50967"/>
    </source>
</evidence>
<dbReference type="Pfam" id="PF09382">
    <property type="entry name" value="RQC"/>
    <property type="match status" value="1"/>
</dbReference>
<evidence type="ECO:0000256" key="15">
    <source>
        <dbReference type="ARBA" id="ARBA00034617"/>
    </source>
</evidence>
<reference evidence="20 21" key="1">
    <citation type="journal article" date="2019" name="Int. J. Syst. Evol. Microbiol.">
        <title>The Global Catalogue of Microorganisms (GCM) 10K type strain sequencing project: providing services to taxonomists for standard genome sequencing and annotation.</title>
        <authorList>
            <consortium name="The Broad Institute Genomics Platform"/>
            <consortium name="The Broad Institute Genome Sequencing Center for Infectious Disease"/>
            <person name="Wu L."/>
            <person name="Ma J."/>
        </authorList>
    </citation>
    <scope>NUCLEOTIDE SEQUENCE [LARGE SCALE GENOMIC DNA]</scope>
    <source>
        <strain evidence="20 21">JCM 16083</strain>
    </source>
</reference>
<keyword evidence="10" id="KW-0067">ATP-binding</keyword>
<dbReference type="InterPro" id="IPR036390">
    <property type="entry name" value="WH_DNA-bd_sf"/>
</dbReference>
<dbReference type="SUPFAM" id="SSF52540">
    <property type="entry name" value="P-loop containing nucleoside triphosphate hydrolases"/>
    <property type="match status" value="1"/>
</dbReference>
<dbReference type="GO" id="GO:0004386">
    <property type="term" value="F:helicase activity"/>
    <property type="evidence" value="ECO:0007669"/>
    <property type="project" value="UniProtKB-KW"/>
</dbReference>
<dbReference type="NCBIfam" id="TIGR01389">
    <property type="entry name" value="recQ"/>
    <property type="match status" value="1"/>
</dbReference>
<evidence type="ECO:0000256" key="3">
    <source>
        <dbReference type="ARBA" id="ARBA00005446"/>
    </source>
</evidence>
<dbReference type="CDD" id="cd17920">
    <property type="entry name" value="DEXHc_RecQ"/>
    <property type="match status" value="1"/>
</dbReference>
<dbReference type="PROSITE" id="PS51192">
    <property type="entry name" value="HELICASE_ATP_BIND_1"/>
    <property type="match status" value="1"/>
</dbReference>
<dbReference type="PROSITE" id="PS51194">
    <property type="entry name" value="HELICASE_CTER"/>
    <property type="match status" value="1"/>
</dbReference>
<comment type="catalytic activity">
    <reaction evidence="15">
        <text>Couples ATP hydrolysis with the unwinding of duplex DNA by translocating in the 3'-5' direction.</text>
        <dbReference type="EC" id="5.6.2.4"/>
    </reaction>
</comment>
<dbReference type="InterPro" id="IPR032284">
    <property type="entry name" value="RecQ_Zn-bd"/>
</dbReference>
<dbReference type="InterPro" id="IPR006293">
    <property type="entry name" value="DNA_helicase_ATP-dep_RecQ_bac"/>
</dbReference>
<evidence type="ECO:0000256" key="10">
    <source>
        <dbReference type="ARBA" id="ARBA00022840"/>
    </source>
</evidence>
<evidence type="ECO:0000259" key="18">
    <source>
        <dbReference type="PROSITE" id="PS51192"/>
    </source>
</evidence>
<dbReference type="SMART" id="SM00487">
    <property type="entry name" value="DEXDc"/>
    <property type="match status" value="1"/>
</dbReference>
<dbReference type="Pfam" id="PF00570">
    <property type="entry name" value="HRDC"/>
    <property type="match status" value="1"/>
</dbReference>
<dbReference type="SMART" id="SM00956">
    <property type="entry name" value="RQC"/>
    <property type="match status" value="1"/>
</dbReference>
<dbReference type="Gene3D" id="1.10.150.80">
    <property type="entry name" value="HRDC domain"/>
    <property type="match status" value="1"/>
</dbReference>
<comment type="similarity">
    <text evidence="3">Belongs to the helicase family. RecQ subfamily.</text>
</comment>
<dbReference type="InterPro" id="IPR011545">
    <property type="entry name" value="DEAD/DEAH_box_helicase_dom"/>
</dbReference>
<keyword evidence="9" id="KW-0862">Zinc</keyword>
<keyword evidence="5" id="KW-0547">Nucleotide-binding</keyword>
<evidence type="ECO:0000256" key="11">
    <source>
        <dbReference type="ARBA" id="ARBA00023125"/>
    </source>
</evidence>
<dbReference type="InterPro" id="IPR029491">
    <property type="entry name" value="Helicase_HTH"/>
</dbReference>
<keyword evidence="13" id="KW-0234">DNA repair</keyword>
<feature type="domain" description="Helicase C-terminal" evidence="19">
    <location>
        <begin position="216"/>
        <end position="366"/>
    </location>
</feature>
<dbReference type="InterPro" id="IPR018982">
    <property type="entry name" value="RQC_domain"/>
</dbReference>
<feature type="domain" description="Helicase ATP-binding" evidence="18">
    <location>
        <begin position="25"/>
        <end position="192"/>
    </location>
</feature>
<protein>
    <recommendedName>
        <fullName evidence="16">DNA helicase RecQ</fullName>
        <ecNumber evidence="16">5.6.2.4</ecNumber>
    </recommendedName>
</protein>
<keyword evidence="4" id="KW-0479">Metal-binding</keyword>
<dbReference type="SMART" id="SM00490">
    <property type="entry name" value="HELICc"/>
    <property type="match status" value="1"/>
</dbReference>
<evidence type="ECO:0000256" key="16">
    <source>
        <dbReference type="NCBIfam" id="TIGR01389"/>
    </source>
</evidence>
<dbReference type="InterPro" id="IPR036388">
    <property type="entry name" value="WH-like_DNA-bd_sf"/>
</dbReference>
<dbReference type="PANTHER" id="PTHR13710">
    <property type="entry name" value="DNA HELICASE RECQ FAMILY MEMBER"/>
    <property type="match status" value="1"/>
</dbReference>
<keyword evidence="11" id="KW-0238">DNA-binding</keyword>
<evidence type="ECO:0000256" key="7">
    <source>
        <dbReference type="ARBA" id="ARBA00022801"/>
    </source>
</evidence>
<dbReference type="Pfam" id="PF14493">
    <property type="entry name" value="HTH_40"/>
    <property type="match status" value="1"/>
</dbReference>
<dbReference type="CDD" id="cd18794">
    <property type="entry name" value="SF2_C_RecQ"/>
    <property type="match status" value="1"/>
</dbReference>
<evidence type="ECO:0000313" key="20">
    <source>
        <dbReference type="EMBL" id="GAA0876740.1"/>
    </source>
</evidence>
<dbReference type="InterPro" id="IPR001650">
    <property type="entry name" value="Helicase_C-like"/>
</dbReference>
<organism evidence="20 21">
    <name type="scientific">Wandonia haliotis</name>
    <dbReference type="NCBI Taxonomy" id="574963"/>
    <lineage>
        <taxon>Bacteria</taxon>
        <taxon>Pseudomonadati</taxon>
        <taxon>Bacteroidota</taxon>
        <taxon>Flavobacteriia</taxon>
        <taxon>Flavobacteriales</taxon>
        <taxon>Crocinitomicaceae</taxon>
        <taxon>Wandonia</taxon>
    </lineage>
</organism>
<gene>
    <name evidence="20" type="primary">recQ_1</name>
    <name evidence="20" type="ORF">GCM10009118_31500</name>
</gene>
<dbReference type="InterPro" id="IPR027417">
    <property type="entry name" value="P-loop_NTPase"/>
</dbReference>
<comment type="cofactor">
    <cofactor evidence="2">
        <name>Zn(2+)</name>
        <dbReference type="ChEBI" id="CHEBI:29105"/>
    </cofactor>
</comment>
<dbReference type="SMART" id="SM00341">
    <property type="entry name" value="HRDC"/>
    <property type="match status" value="1"/>
</dbReference>
<dbReference type="Pfam" id="PF00270">
    <property type="entry name" value="DEAD"/>
    <property type="match status" value="1"/>
</dbReference>
<comment type="cofactor">
    <cofactor evidence="1">
        <name>Mg(2+)</name>
        <dbReference type="ChEBI" id="CHEBI:18420"/>
    </cofactor>
</comment>
<dbReference type="InterPro" id="IPR002121">
    <property type="entry name" value="HRDC_dom"/>
</dbReference>
<evidence type="ECO:0000256" key="9">
    <source>
        <dbReference type="ARBA" id="ARBA00022833"/>
    </source>
</evidence>
<dbReference type="Gene3D" id="1.10.10.10">
    <property type="entry name" value="Winged helix-like DNA-binding domain superfamily/Winged helix DNA-binding domain"/>
    <property type="match status" value="1"/>
</dbReference>
<evidence type="ECO:0000256" key="8">
    <source>
        <dbReference type="ARBA" id="ARBA00022806"/>
    </source>
</evidence>
<dbReference type="Pfam" id="PF00271">
    <property type="entry name" value="Helicase_C"/>
    <property type="match status" value="1"/>
</dbReference>
<keyword evidence="8 20" id="KW-0347">Helicase</keyword>
<evidence type="ECO:0000256" key="13">
    <source>
        <dbReference type="ARBA" id="ARBA00023204"/>
    </source>
</evidence>
<keyword evidence="21" id="KW-1185">Reference proteome</keyword>
<accession>A0ABN1MTS1</accession>
<dbReference type="Gene3D" id="3.40.50.300">
    <property type="entry name" value="P-loop containing nucleotide triphosphate hydrolases"/>
    <property type="match status" value="2"/>
</dbReference>
<dbReference type="PANTHER" id="PTHR13710:SF105">
    <property type="entry name" value="ATP-DEPENDENT DNA HELICASE Q1"/>
    <property type="match status" value="1"/>
</dbReference>
<dbReference type="EC" id="5.6.2.4" evidence="16"/>
<dbReference type="PROSITE" id="PS50967">
    <property type="entry name" value="HRDC"/>
    <property type="match status" value="1"/>
</dbReference>
<evidence type="ECO:0000256" key="4">
    <source>
        <dbReference type="ARBA" id="ARBA00022723"/>
    </source>
</evidence>
<evidence type="ECO:0000256" key="1">
    <source>
        <dbReference type="ARBA" id="ARBA00001946"/>
    </source>
</evidence>
<keyword evidence="12" id="KW-0233">DNA recombination</keyword>
<dbReference type="Proteomes" id="UP001501126">
    <property type="component" value="Unassembled WGS sequence"/>
</dbReference>
<dbReference type="InterPro" id="IPR004589">
    <property type="entry name" value="DNA_helicase_ATP-dep_RecQ"/>
</dbReference>
<keyword evidence="7" id="KW-0378">Hydrolase</keyword>
<dbReference type="InterPro" id="IPR010997">
    <property type="entry name" value="HRDC-like_sf"/>
</dbReference>
<proteinExistence type="inferred from homology"/>
<keyword evidence="6" id="KW-0227">DNA damage</keyword>
<dbReference type="EMBL" id="BAAAFH010000022">
    <property type="protein sequence ID" value="GAA0876740.1"/>
    <property type="molecule type" value="Genomic_DNA"/>
</dbReference>
<dbReference type="Pfam" id="PF16124">
    <property type="entry name" value="RecQ_Zn_bind"/>
    <property type="match status" value="1"/>
</dbReference>
<name>A0ABN1MTS1_9FLAO</name>
<evidence type="ECO:0000256" key="14">
    <source>
        <dbReference type="ARBA" id="ARBA00023235"/>
    </source>
</evidence>